<evidence type="ECO:0000313" key="2">
    <source>
        <dbReference type="EMBL" id="NDV00795.1"/>
    </source>
</evidence>
<dbReference type="Pfam" id="PF13649">
    <property type="entry name" value="Methyltransf_25"/>
    <property type="match status" value="1"/>
</dbReference>
<dbReference type="InterPro" id="IPR041698">
    <property type="entry name" value="Methyltransf_25"/>
</dbReference>
<dbReference type="RefSeq" id="WP_163891624.1">
    <property type="nucleotide sequence ID" value="NZ_JAAFYS010000002.1"/>
</dbReference>
<dbReference type="GO" id="GO:0008168">
    <property type="term" value="F:methyltransferase activity"/>
    <property type="evidence" value="ECO:0007669"/>
    <property type="project" value="UniProtKB-KW"/>
</dbReference>
<proteinExistence type="predicted"/>
<dbReference type="InterPro" id="IPR029063">
    <property type="entry name" value="SAM-dependent_MTases_sf"/>
</dbReference>
<dbReference type="Gene3D" id="3.40.50.150">
    <property type="entry name" value="Vaccinia Virus protein VP39"/>
    <property type="match status" value="1"/>
</dbReference>
<dbReference type="CDD" id="cd02440">
    <property type="entry name" value="AdoMet_MTases"/>
    <property type="match status" value="1"/>
</dbReference>
<protein>
    <submittedName>
        <fullName evidence="2">Class I SAM-dependent methyltransferase</fullName>
    </submittedName>
</protein>
<comment type="caution">
    <text evidence="2">The sequence shown here is derived from an EMBL/GenBank/DDBJ whole genome shotgun (WGS) entry which is preliminary data.</text>
</comment>
<keyword evidence="2" id="KW-0489">Methyltransferase</keyword>
<dbReference type="GO" id="GO:0032259">
    <property type="term" value="P:methylation"/>
    <property type="evidence" value="ECO:0007669"/>
    <property type="project" value="UniProtKB-KW"/>
</dbReference>
<keyword evidence="3" id="KW-1185">Reference proteome</keyword>
<sequence length="235" mass="24968">MNGAFFAVHSGLEREGPGEPADVARAAEVLGLARDARILDAGCGPGADIAALLEAAPEGHVTARDTHAPFVARVSEAWAGDPRVAAEVASMTEPGGPFDLIWSAGALYNLGLRDGLGALRELVAEGGAIAFSHPCLFEPDPNFDPAEMWGDEPVGTKSDIADAVAATGWESLETWRLSDAAWERYYQPLEARCDALEREASDDLLAAIGASRAEIAAWRRWRRQTGYLLTVARAA</sequence>
<dbReference type="AlphaFoldDB" id="A0A6B2JS36"/>
<accession>A0A6B2JS36</accession>
<dbReference type="Proteomes" id="UP000474757">
    <property type="component" value="Unassembled WGS sequence"/>
</dbReference>
<keyword evidence="2" id="KW-0808">Transferase</keyword>
<feature type="domain" description="Methyltransferase" evidence="1">
    <location>
        <begin position="38"/>
        <end position="126"/>
    </location>
</feature>
<dbReference type="EMBL" id="JAAGAB010000002">
    <property type="protein sequence ID" value="NDV00795.1"/>
    <property type="molecule type" value="Genomic_DNA"/>
</dbReference>
<evidence type="ECO:0000259" key="1">
    <source>
        <dbReference type="Pfam" id="PF13649"/>
    </source>
</evidence>
<organism evidence="2 3">
    <name type="scientific">Pseudoroseicyclus tamaricis</name>
    <dbReference type="NCBI Taxonomy" id="2705421"/>
    <lineage>
        <taxon>Bacteria</taxon>
        <taxon>Pseudomonadati</taxon>
        <taxon>Pseudomonadota</taxon>
        <taxon>Alphaproteobacteria</taxon>
        <taxon>Rhodobacterales</taxon>
        <taxon>Paracoccaceae</taxon>
        <taxon>Pseudoroseicyclus</taxon>
    </lineage>
</organism>
<reference evidence="2 3" key="1">
    <citation type="submission" date="2020-02" db="EMBL/GenBank/DDBJ databases">
        <title>Pseudoroseicyclus tamarix, sp. nov., isolated from offshore sediment of a Tamarix chinensis forest.</title>
        <authorList>
            <person name="Gai Y."/>
        </authorList>
    </citation>
    <scope>NUCLEOTIDE SEQUENCE [LARGE SCALE GENOMIC DNA]</scope>
    <source>
        <strain evidence="2 3">CLL3-39</strain>
    </source>
</reference>
<dbReference type="SUPFAM" id="SSF53335">
    <property type="entry name" value="S-adenosyl-L-methionine-dependent methyltransferases"/>
    <property type="match status" value="1"/>
</dbReference>
<evidence type="ECO:0000313" key="3">
    <source>
        <dbReference type="Proteomes" id="UP000474757"/>
    </source>
</evidence>
<gene>
    <name evidence="2" type="ORF">GZA08_07405</name>
</gene>
<name>A0A6B2JS36_9RHOB</name>